<keyword evidence="8" id="KW-1185">Reference proteome</keyword>
<feature type="DNA-binding region" description="H-T-H motif" evidence="4">
    <location>
        <begin position="38"/>
        <end position="57"/>
    </location>
</feature>
<comment type="caution">
    <text evidence="7">The sequence shown here is derived from an EMBL/GenBank/DDBJ whole genome shotgun (WGS) entry which is preliminary data.</text>
</comment>
<keyword evidence="3" id="KW-0804">Transcription</keyword>
<dbReference type="Pfam" id="PF00440">
    <property type="entry name" value="TetR_N"/>
    <property type="match status" value="1"/>
</dbReference>
<organism evidence="7 8">
    <name type="scientific">Arthrobacter flavus</name>
    <dbReference type="NCBI Taxonomy" id="95172"/>
    <lineage>
        <taxon>Bacteria</taxon>
        <taxon>Bacillati</taxon>
        <taxon>Actinomycetota</taxon>
        <taxon>Actinomycetes</taxon>
        <taxon>Micrococcales</taxon>
        <taxon>Micrococcaceae</taxon>
        <taxon>Arthrobacter</taxon>
    </lineage>
</organism>
<dbReference type="InterPro" id="IPR009057">
    <property type="entry name" value="Homeodomain-like_sf"/>
</dbReference>
<dbReference type="Proteomes" id="UP001597307">
    <property type="component" value="Unassembled WGS sequence"/>
</dbReference>
<dbReference type="SUPFAM" id="SSF46689">
    <property type="entry name" value="Homeodomain-like"/>
    <property type="match status" value="1"/>
</dbReference>
<proteinExistence type="predicted"/>
<gene>
    <name evidence="7" type="ORF">ACFSFX_04350</name>
</gene>
<evidence type="ECO:0000256" key="2">
    <source>
        <dbReference type="ARBA" id="ARBA00023125"/>
    </source>
</evidence>
<dbReference type="PROSITE" id="PS50977">
    <property type="entry name" value="HTH_TETR_2"/>
    <property type="match status" value="1"/>
</dbReference>
<feature type="region of interest" description="Disordered" evidence="5">
    <location>
        <begin position="199"/>
        <end position="221"/>
    </location>
</feature>
<keyword evidence="2 4" id="KW-0238">DNA-binding</keyword>
<name>A0ABW4Q536_9MICC</name>
<dbReference type="Gene3D" id="1.10.357.10">
    <property type="entry name" value="Tetracycline Repressor, domain 2"/>
    <property type="match status" value="1"/>
</dbReference>
<reference evidence="8" key="1">
    <citation type="journal article" date="2019" name="Int. J. Syst. Evol. Microbiol.">
        <title>The Global Catalogue of Microorganisms (GCM) 10K type strain sequencing project: providing services to taxonomists for standard genome sequencing and annotation.</title>
        <authorList>
            <consortium name="The Broad Institute Genomics Platform"/>
            <consortium name="The Broad Institute Genome Sequencing Center for Infectious Disease"/>
            <person name="Wu L."/>
            <person name="Ma J."/>
        </authorList>
    </citation>
    <scope>NUCLEOTIDE SEQUENCE [LARGE SCALE GENOMIC DNA]</scope>
    <source>
        <strain evidence="8">JCM 11496</strain>
    </source>
</reference>
<keyword evidence="1" id="KW-0805">Transcription regulation</keyword>
<evidence type="ECO:0000256" key="1">
    <source>
        <dbReference type="ARBA" id="ARBA00023015"/>
    </source>
</evidence>
<dbReference type="InterPro" id="IPR050109">
    <property type="entry name" value="HTH-type_TetR-like_transc_reg"/>
</dbReference>
<evidence type="ECO:0000256" key="4">
    <source>
        <dbReference type="PROSITE-ProRule" id="PRU00335"/>
    </source>
</evidence>
<evidence type="ECO:0000259" key="6">
    <source>
        <dbReference type="PROSITE" id="PS50977"/>
    </source>
</evidence>
<dbReference type="InterPro" id="IPR001647">
    <property type="entry name" value="HTH_TetR"/>
</dbReference>
<dbReference type="PANTHER" id="PTHR30055">
    <property type="entry name" value="HTH-TYPE TRANSCRIPTIONAL REGULATOR RUTR"/>
    <property type="match status" value="1"/>
</dbReference>
<evidence type="ECO:0000313" key="8">
    <source>
        <dbReference type="Proteomes" id="UP001597307"/>
    </source>
</evidence>
<dbReference type="EMBL" id="JBHUGA010000009">
    <property type="protein sequence ID" value="MFD1845822.1"/>
    <property type="molecule type" value="Genomic_DNA"/>
</dbReference>
<protein>
    <submittedName>
        <fullName evidence="7">TetR/AcrR family transcriptional regulator</fullName>
    </submittedName>
</protein>
<evidence type="ECO:0000256" key="3">
    <source>
        <dbReference type="ARBA" id="ARBA00023163"/>
    </source>
</evidence>
<feature type="domain" description="HTH tetR-type" evidence="6">
    <location>
        <begin position="15"/>
        <end position="75"/>
    </location>
</feature>
<accession>A0ABW4Q536</accession>
<dbReference type="PANTHER" id="PTHR30055:SF234">
    <property type="entry name" value="HTH-TYPE TRANSCRIPTIONAL REGULATOR BETI"/>
    <property type="match status" value="1"/>
</dbReference>
<dbReference type="RefSeq" id="WP_343878040.1">
    <property type="nucleotide sequence ID" value="NZ_BAAAIJ010000009.1"/>
</dbReference>
<sequence>MIAPKEPGPRQRKQAATALTIERSAVALVLEHGLEAVTVDMICAASHVSQRTFFNYYGTKDAAILGTVPASLNEQKVREFLASDSPDLLGDLLDLLAALLPGGATDPELVATRMKIITQTPSLMQKEMERLSAIHDDVCGILYLRLRRHAQPGETEDAIRQQSTLIAHLIPGVVRFKFEQPHDGAIASEVGPTSLLKSALKKLIPPDRPAQSSTDDGSEKR</sequence>
<evidence type="ECO:0000313" key="7">
    <source>
        <dbReference type="EMBL" id="MFD1845822.1"/>
    </source>
</evidence>
<evidence type="ECO:0000256" key="5">
    <source>
        <dbReference type="SAM" id="MobiDB-lite"/>
    </source>
</evidence>